<reference evidence="1 2" key="1">
    <citation type="journal article" date="2015" name="Stand. Genomic Sci.">
        <title>Genomic Encyclopedia of Bacterial and Archaeal Type Strains, Phase III: the genomes of soil and plant-associated and newly described type strains.</title>
        <authorList>
            <person name="Whitman W.B."/>
            <person name="Woyke T."/>
            <person name="Klenk H.P."/>
            <person name="Zhou Y."/>
            <person name="Lilburn T.G."/>
            <person name="Beck B.J."/>
            <person name="De Vos P."/>
            <person name="Vandamme P."/>
            <person name="Eisen J.A."/>
            <person name="Garrity G."/>
            <person name="Hugenholtz P."/>
            <person name="Kyrpides N.C."/>
        </authorList>
    </citation>
    <scope>NUCLEOTIDE SEQUENCE [LARGE SCALE GENOMIC DNA]</scope>
    <source>
        <strain evidence="1 2">CV53</strain>
    </source>
</reference>
<comment type="caution">
    <text evidence="1">The sequence shown here is derived from an EMBL/GenBank/DDBJ whole genome shotgun (WGS) entry which is preliminary data.</text>
</comment>
<organism evidence="1 2">
    <name type="scientific">Mesobacillus foraminis</name>
    <dbReference type="NCBI Taxonomy" id="279826"/>
    <lineage>
        <taxon>Bacteria</taxon>
        <taxon>Bacillati</taxon>
        <taxon>Bacillota</taxon>
        <taxon>Bacilli</taxon>
        <taxon>Bacillales</taxon>
        <taxon>Bacillaceae</taxon>
        <taxon>Mesobacillus</taxon>
    </lineage>
</organism>
<evidence type="ECO:0000313" key="2">
    <source>
        <dbReference type="Proteomes" id="UP000295689"/>
    </source>
</evidence>
<dbReference type="AlphaFoldDB" id="A0A4R2B0C2"/>
<name>A0A4R2B0C2_9BACI</name>
<protein>
    <submittedName>
        <fullName evidence="1">Uncharacterized protein</fullName>
    </submittedName>
</protein>
<dbReference type="EMBL" id="SLVV01000016">
    <property type="protein sequence ID" value="TCN19761.1"/>
    <property type="molecule type" value="Genomic_DNA"/>
</dbReference>
<sequence>MVTPNSNLNSQSVDINRIHDTALVNHFTENIGRRAFLLTPSYPFMFIGEIIDVMEDMVELCVETTHFSQLENRNWFIHIHNIEVFYIETPDGPCIPELRDDL</sequence>
<keyword evidence="2" id="KW-1185">Reference proteome</keyword>
<gene>
    <name evidence="1" type="ORF">EV146_11666</name>
</gene>
<evidence type="ECO:0000313" key="1">
    <source>
        <dbReference type="EMBL" id="TCN19761.1"/>
    </source>
</evidence>
<accession>A0A4R2B0C2</accession>
<dbReference type="Proteomes" id="UP000295689">
    <property type="component" value="Unassembled WGS sequence"/>
</dbReference>
<dbReference type="RefSeq" id="WP_132011288.1">
    <property type="nucleotide sequence ID" value="NZ_JABUHM010000017.1"/>
</dbReference>
<proteinExistence type="predicted"/>